<proteinExistence type="predicted"/>
<dbReference type="EnsemblBacteria" id="ACO77129">
    <property type="protein sequence ID" value="ACO77129"/>
    <property type="gene ID" value="Avin_08890"/>
</dbReference>
<evidence type="ECO:0000313" key="2">
    <source>
        <dbReference type="EMBL" id="ACO77129.1"/>
    </source>
</evidence>
<organism evidence="2 3">
    <name type="scientific">Azotobacter vinelandii (strain DJ / ATCC BAA-1303)</name>
    <dbReference type="NCBI Taxonomy" id="322710"/>
    <lineage>
        <taxon>Bacteria</taxon>
        <taxon>Pseudomonadati</taxon>
        <taxon>Pseudomonadota</taxon>
        <taxon>Gammaproteobacteria</taxon>
        <taxon>Pseudomonadales</taxon>
        <taxon>Pseudomonadaceae</taxon>
        <taxon>Azotobacter</taxon>
    </lineage>
</organism>
<sequence>MRHVSGTLDSAVKEYPDGRRESVRFSRQGNEVIRIL</sequence>
<evidence type="ECO:0000256" key="1">
    <source>
        <dbReference type="SAM" id="MobiDB-lite"/>
    </source>
</evidence>
<dbReference type="STRING" id="322710.Avin_08890"/>
<accession>C1DMU9</accession>
<dbReference type="KEGG" id="avn:Avin_08890"/>
<name>C1DMU9_AZOVD</name>
<keyword evidence="3" id="KW-1185">Reference proteome</keyword>
<evidence type="ECO:0000313" key="3">
    <source>
        <dbReference type="Proteomes" id="UP000002424"/>
    </source>
</evidence>
<reference evidence="2 3" key="1">
    <citation type="journal article" date="2009" name="J. Bacteriol.">
        <title>Genome sequence of Azotobacter vinelandii, an obligate aerobe specialized to support diverse anaerobic metabolic processes.</title>
        <authorList>
            <person name="Setubal J.C."/>
            <person name="dos Santos P."/>
            <person name="Goldman B.S."/>
            <person name="Ertesvag H."/>
            <person name="Espin G."/>
            <person name="Rubio L.M."/>
            <person name="Valla S."/>
            <person name="Almeida N.F."/>
            <person name="Balasubramanian D."/>
            <person name="Cromes L."/>
            <person name="Curatti L."/>
            <person name="Du Z."/>
            <person name="Godsy E."/>
            <person name="Goodner B."/>
            <person name="Hellner-Burris K."/>
            <person name="Hernandez J.A."/>
            <person name="Houmiel K."/>
            <person name="Imperial J."/>
            <person name="Kennedy C."/>
            <person name="Larson T.J."/>
            <person name="Latreille P."/>
            <person name="Ligon L.S."/>
            <person name="Lu J."/>
            <person name="Maerk M."/>
            <person name="Miller N.M."/>
            <person name="Norton S."/>
            <person name="O'Carroll I.P."/>
            <person name="Paulsen I."/>
            <person name="Raulfs E.C."/>
            <person name="Roemer R."/>
            <person name="Rosser J."/>
            <person name="Segura D."/>
            <person name="Slater S."/>
            <person name="Stricklin S.L."/>
            <person name="Studholme D.J."/>
            <person name="Sun J."/>
            <person name="Viana C.J."/>
            <person name="Wallin E."/>
            <person name="Wang B."/>
            <person name="Wheeler C."/>
            <person name="Zhu H."/>
            <person name="Dean D.R."/>
            <person name="Dixon R."/>
            <person name="Wood D."/>
        </authorList>
    </citation>
    <scope>NUCLEOTIDE SEQUENCE [LARGE SCALE GENOMIC DNA]</scope>
    <source>
        <strain evidence="3">DJ / ATCC BAA-1303</strain>
    </source>
</reference>
<feature type="compositionally biased region" description="Basic and acidic residues" evidence="1">
    <location>
        <begin position="11"/>
        <end position="21"/>
    </location>
</feature>
<gene>
    <name evidence="2" type="ordered locus">Avin_08890</name>
</gene>
<dbReference type="Proteomes" id="UP000002424">
    <property type="component" value="Chromosome"/>
</dbReference>
<dbReference type="EMBL" id="CP001157">
    <property type="protein sequence ID" value="ACO77129.1"/>
    <property type="molecule type" value="Genomic_DNA"/>
</dbReference>
<dbReference type="HOGENOM" id="CLU_3354283_0_0_6"/>
<protein>
    <submittedName>
        <fullName evidence="2">Uncharacterized protein</fullName>
    </submittedName>
</protein>
<feature type="region of interest" description="Disordered" evidence="1">
    <location>
        <begin position="1"/>
        <end position="21"/>
    </location>
</feature>
<dbReference type="AlphaFoldDB" id="C1DMU9"/>